<dbReference type="Proteomes" id="UP000627838">
    <property type="component" value="Unassembled WGS sequence"/>
</dbReference>
<dbReference type="Gene3D" id="3.10.180.10">
    <property type="entry name" value="2,3-Dihydroxybiphenyl 1,2-Dioxygenase, domain 1"/>
    <property type="match status" value="1"/>
</dbReference>
<gene>
    <name evidence="2" type="ORF">H4W34_007415</name>
</gene>
<dbReference type="InterPro" id="IPR004360">
    <property type="entry name" value="Glyas_Fos-R_dOase_dom"/>
</dbReference>
<name>A0ABR9K430_9ACTN</name>
<dbReference type="InterPro" id="IPR029068">
    <property type="entry name" value="Glyas_Bleomycin-R_OHBP_Dase"/>
</dbReference>
<evidence type="ECO:0000259" key="1">
    <source>
        <dbReference type="Pfam" id="PF00903"/>
    </source>
</evidence>
<feature type="domain" description="Glyoxalase/fosfomycin resistance/dioxygenase" evidence="1">
    <location>
        <begin position="9"/>
        <end position="53"/>
    </location>
</feature>
<dbReference type="EMBL" id="JADBDZ010000001">
    <property type="protein sequence ID" value="MBE1537582.1"/>
    <property type="molecule type" value="Genomic_DNA"/>
</dbReference>
<dbReference type="GO" id="GO:0016829">
    <property type="term" value="F:lyase activity"/>
    <property type="evidence" value="ECO:0007669"/>
    <property type="project" value="UniProtKB-KW"/>
</dbReference>
<reference evidence="2 3" key="1">
    <citation type="submission" date="2020-10" db="EMBL/GenBank/DDBJ databases">
        <title>Sequencing the genomes of 1000 actinobacteria strains.</title>
        <authorList>
            <person name="Klenk H.-P."/>
        </authorList>
    </citation>
    <scope>NUCLEOTIDE SEQUENCE [LARGE SCALE GENOMIC DNA]</scope>
    <source>
        <strain evidence="2 3">DSM 46744</strain>
    </source>
</reference>
<sequence>MTLRMGNVLVGVDDLDDVIARLRTHGAELVGEVAQYEDGHRLCFVRGPEGVIIGLSERLTASP</sequence>
<accession>A0ABR9K430</accession>
<evidence type="ECO:0000313" key="3">
    <source>
        <dbReference type="Proteomes" id="UP000627838"/>
    </source>
</evidence>
<keyword evidence="2" id="KW-0456">Lyase</keyword>
<comment type="caution">
    <text evidence="2">The sequence shown here is derived from an EMBL/GenBank/DDBJ whole genome shotgun (WGS) entry which is preliminary data.</text>
</comment>
<protein>
    <submittedName>
        <fullName evidence="2">Enzyme related to lactoylglutathione lyase</fullName>
    </submittedName>
</protein>
<proteinExistence type="predicted"/>
<keyword evidence="3" id="KW-1185">Reference proteome</keyword>
<dbReference type="SUPFAM" id="SSF54593">
    <property type="entry name" value="Glyoxalase/Bleomycin resistance protein/Dihydroxybiphenyl dioxygenase"/>
    <property type="match status" value="1"/>
</dbReference>
<dbReference type="Pfam" id="PF00903">
    <property type="entry name" value="Glyoxalase"/>
    <property type="match status" value="1"/>
</dbReference>
<evidence type="ECO:0000313" key="2">
    <source>
        <dbReference type="EMBL" id="MBE1537582.1"/>
    </source>
</evidence>
<dbReference type="RefSeq" id="WP_192763433.1">
    <property type="nucleotide sequence ID" value="NZ_JADBDZ010000001.1"/>
</dbReference>
<organism evidence="2 3">
    <name type="scientific">Actinomadura algeriensis</name>
    <dbReference type="NCBI Taxonomy" id="1679523"/>
    <lineage>
        <taxon>Bacteria</taxon>
        <taxon>Bacillati</taxon>
        <taxon>Actinomycetota</taxon>
        <taxon>Actinomycetes</taxon>
        <taxon>Streptosporangiales</taxon>
        <taxon>Thermomonosporaceae</taxon>
        <taxon>Actinomadura</taxon>
    </lineage>
</organism>